<name>A0A9D4DGP9_DREPO</name>
<accession>A0A9D4DGP9</accession>
<proteinExistence type="predicted"/>
<evidence type="ECO:0000313" key="2">
    <source>
        <dbReference type="Proteomes" id="UP000828390"/>
    </source>
</evidence>
<comment type="caution">
    <text evidence="1">The sequence shown here is derived from an EMBL/GenBank/DDBJ whole genome shotgun (WGS) entry which is preliminary data.</text>
</comment>
<gene>
    <name evidence="1" type="ORF">DPMN_183483</name>
</gene>
<sequence>MPSSWRRCFFQPTKSIFKLIQGIIGTNLLTKFHEDRTINVVSRVLTGKYTPNLLIAIIFKAIIFELVQDIIGTNHQTKIHDVWKINVASRLLTRPCFENAPHHGIHVFEVNLIIFELIKAIIETNLLTKFHEDWTIHVNVDAARRTTDDGLKAITKAHNEHTTNLLTKFGLDRTINVAYRVFNCECSRGHIYDQALKKLS</sequence>
<dbReference type="EMBL" id="JAIWYP010000010">
    <property type="protein sequence ID" value="KAH3748994.1"/>
    <property type="molecule type" value="Genomic_DNA"/>
</dbReference>
<dbReference type="Proteomes" id="UP000828390">
    <property type="component" value="Unassembled WGS sequence"/>
</dbReference>
<evidence type="ECO:0000313" key="1">
    <source>
        <dbReference type="EMBL" id="KAH3748994.1"/>
    </source>
</evidence>
<organism evidence="1 2">
    <name type="scientific">Dreissena polymorpha</name>
    <name type="common">Zebra mussel</name>
    <name type="synonym">Mytilus polymorpha</name>
    <dbReference type="NCBI Taxonomy" id="45954"/>
    <lineage>
        <taxon>Eukaryota</taxon>
        <taxon>Metazoa</taxon>
        <taxon>Spiralia</taxon>
        <taxon>Lophotrochozoa</taxon>
        <taxon>Mollusca</taxon>
        <taxon>Bivalvia</taxon>
        <taxon>Autobranchia</taxon>
        <taxon>Heteroconchia</taxon>
        <taxon>Euheterodonta</taxon>
        <taxon>Imparidentia</taxon>
        <taxon>Neoheterodontei</taxon>
        <taxon>Myida</taxon>
        <taxon>Dreissenoidea</taxon>
        <taxon>Dreissenidae</taxon>
        <taxon>Dreissena</taxon>
    </lineage>
</organism>
<reference evidence="1" key="2">
    <citation type="submission" date="2020-11" db="EMBL/GenBank/DDBJ databases">
        <authorList>
            <person name="McCartney M.A."/>
            <person name="Auch B."/>
            <person name="Kono T."/>
            <person name="Mallez S."/>
            <person name="Becker A."/>
            <person name="Gohl D.M."/>
            <person name="Silverstein K.A.T."/>
            <person name="Koren S."/>
            <person name="Bechman K.B."/>
            <person name="Herman A."/>
            <person name="Abrahante J.E."/>
            <person name="Garbe J."/>
        </authorList>
    </citation>
    <scope>NUCLEOTIDE SEQUENCE</scope>
    <source>
        <strain evidence="1">Duluth1</strain>
        <tissue evidence="1">Whole animal</tissue>
    </source>
</reference>
<dbReference type="AlphaFoldDB" id="A0A9D4DGP9"/>
<protein>
    <submittedName>
        <fullName evidence="1">Uncharacterized protein</fullName>
    </submittedName>
</protein>
<reference evidence="1" key="1">
    <citation type="journal article" date="2019" name="bioRxiv">
        <title>The Genome of the Zebra Mussel, Dreissena polymorpha: A Resource for Invasive Species Research.</title>
        <authorList>
            <person name="McCartney M.A."/>
            <person name="Auch B."/>
            <person name="Kono T."/>
            <person name="Mallez S."/>
            <person name="Zhang Y."/>
            <person name="Obille A."/>
            <person name="Becker A."/>
            <person name="Abrahante J.E."/>
            <person name="Garbe J."/>
            <person name="Badalamenti J.P."/>
            <person name="Herman A."/>
            <person name="Mangelson H."/>
            <person name="Liachko I."/>
            <person name="Sullivan S."/>
            <person name="Sone E.D."/>
            <person name="Koren S."/>
            <person name="Silverstein K.A.T."/>
            <person name="Beckman K.B."/>
            <person name="Gohl D.M."/>
        </authorList>
    </citation>
    <scope>NUCLEOTIDE SEQUENCE</scope>
    <source>
        <strain evidence="1">Duluth1</strain>
        <tissue evidence="1">Whole animal</tissue>
    </source>
</reference>
<keyword evidence="2" id="KW-1185">Reference proteome</keyword>